<sequence length="431" mass="49512">IVFSEKKLFTKLICIMNEPYSGYTQLISYLNEHTEWSYPEFLNLHRNVILSSQPFSSEWHVLDLTWTRRFLKQAKRLRSDDYEAIEKQVMYSSLFIIGSSCLLLPRLGVLAVIPTRVIVMVKNQCTNKGLQVYWEGIIYERKKMEAKRAHVIGSMKVYSKVAVHNAESLSVEDYSNTFPLQSGHQKNKAIDEVDVNSSRKKACISSQETIADAENNPFLVSEYGEDELTEYACAQEVLAEGIKLPTPHKRGNEIEGNVSRKKNVKRAPNTKNLRATNDGEESFSSDVELKDDEEIKFDFTDIEKELQRKPINEWVIDTINVSQRFRQYQIDVLEKAKINGLKWNDFYEILALSSVIVFSSSCPYPAPIFTNREWQKIIRENPYAVTDPVLPTEVLSSLRNASVDRLEGKTSFLSIYDSEIGQAVSRIFNDM</sequence>
<gene>
    <name evidence="1" type="ORF">AMORRO_LOCUS8081</name>
</gene>
<name>A0A9N9GK71_9GLOM</name>
<dbReference type="OrthoDB" id="2420098at2759"/>
<organism evidence="1 2">
    <name type="scientific">Acaulospora morrowiae</name>
    <dbReference type="NCBI Taxonomy" id="94023"/>
    <lineage>
        <taxon>Eukaryota</taxon>
        <taxon>Fungi</taxon>
        <taxon>Fungi incertae sedis</taxon>
        <taxon>Mucoromycota</taxon>
        <taxon>Glomeromycotina</taxon>
        <taxon>Glomeromycetes</taxon>
        <taxon>Diversisporales</taxon>
        <taxon>Acaulosporaceae</taxon>
        <taxon>Acaulospora</taxon>
    </lineage>
</organism>
<comment type="caution">
    <text evidence="1">The sequence shown here is derived from an EMBL/GenBank/DDBJ whole genome shotgun (WGS) entry which is preliminary data.</text>
</comment>
<dbReference type="Proteomes" id="UP000789342">
    <property type="component" value="Unassembled WGS sequence"/>
</dbReference>
<feature type="non-terminal residue" evidence="1">
    <location>
        <position position="431"/>
    </location>
</feature>
<evidence type="ECO:0000313" key="2">
    <source>
        <dbReference type="Proteomes" id="UP000789342"/>
    </source>
</evidence>
<dbReference type="AlphaFoldDB" id="A0A9N9GK71"/>
<reference evidence="1" key="1">
    <citation type="submission" date="2021-06" db="EMBL/GenBank/DDBJ databases">
        <authorList>
            <person name="Kallberg Y."/>
            <person name="Tangrot J."/>
            <person name="Rosling A."/>
        </authorList>
    </citation>
    <scope>NUCLEOTIDE SEQUENCE</scope>
    <source>
        <strain evidence="1">CL551</strain>
    </source>
</reference>
<protein>
    <submittedName>
        <fullName evidence="1">8357_t:CDS:1</fullName>
    </submittedName>
</protein>
<evidence type="ECO:0000313" key="1">
    <source>
        <dbReference type="EMBL" id="CAG8607869.1"/>
    </source>
</evidence>
<dbReference type="EMBL" id="CAJVPV010006640">
    <property type="protein sequence ID" value="CAG8607869.1"/>
    <property type="molecule type" value="Genomic_DNA"/>
</dbReference>
<accession>A0A9N9GK71</accession>
<proteinExistence type="predicted"/>
<keyword evidence="2" id="KW-1185">Reference proteome</keyword>